<feature type="signal peptide" evidence="1">
    <location>
        <begin position="1"/>
        <end position="25"/>
    </location>
</feature>
<keyword evidence="1" id="KW-0732">Signal</keyword>
<dbReference type="EMBL" id="REGN01002851">
    <property type="protein sequence ID" value="RNA25805.1"/>
    <property type="molecule type" value="Genomic_DNA"/>
</dbReference>
<evidence type="ECO:0000256" key="1">
    <source>
        <dbReference type="SAM" id="SignalP"/>
    </source>
</evidence>
<organism evidence="2 3">
    <name type="scientific">Brachionus plicatilis</name>
    <name type="common">Marine rotifer</name>
    <name type="synonym">Brachionus muelleri</name>
    <dbReference type="NCBI Taxonomy" id="10195"/>
    <lineage>
        <taxon>Eukaryota</taxon>
        <taxon>Metazoa</taxon>
        <taxon>Spiralia</taxon>
        <taxon>Gnathifera</taxon>
        <taxon>Rotifera</taxon>
        <taxon>Eurotatoria</taxon>
        <taxon>Monogononta</taxon>
        <taxon>Pseudotrocha</taxon>
        <taxon>Ploima</taxon>
        <taxon>Brachionidae</taxon>
        <taxon>Brachionus</taxon>
    </lineage>
</organism>
<gene>
    <name evidence="2" type="ORF">BpHYR1_004884</name>
</gene>
<feature type="chain" id="PRO_5018225840" evidence="1">
    <location>
        <begin position="26"/>
        <end position="112"/>
    </location>
</feature>
<comment type="caution">
    <text evidence="2">The sequence shown here is derived from an EMBL/GenBank/DDBJ whole genome shotgun (WGS) entry which is preliminary data.</text>
</comment>
<evidence type="ECO:0000313" key="2">
    <source>
        <dbReference type="EMBL" id="RNA25805.1"/>
    </source>
</evidence>
<protein>
    <submittedName>
        <fullName evidence="2">Uncharacterized protein</fullName>
    </submittedName>
</protein>
<name>A0A3M7RR41_BRAPC</name>
<sequence>MGLLKKFQAILLLWMMALTILNVSCDRQPRVKRQYIKPNIDGSWLANERSYLINQMRMRTTTQSNDELVTSPKPEISVTSLSISLINLFDRIKGTLCNIINYSCSSSQPKPN</sequence>
<dbReference type="Proteomes" id="UP000276133">
    <property type="component" value="Unassembled WGS sequence"/>
</dbReference>
<keyword evidence="3" id="KW-1185">Reference proteome</keyword>
<evidence type="ECO:0000313" key="3">
    <source>
        <dbReference type="Proteomes" id="UP000276133"/>
    </source>
</evidence>
<reference evidence="2 3" key="1">
    <citation type="journal article" date="2018" name="Sci. Rep.">
        <title>Genomic signatures of local adaptation to the degree of environmental predictability in rotifers.</title>
        <authorList>
            <person name="Franch-Gras L."/>
            <person name="Hahn C."/>
            <person name="Garcia-Roger E.M."/>
            <person name="Carmona M.J."/>
            <person name="Serra M."/>
            <person name="Gomez A."/>
        </authorList>
    </citation>
    <scope>NUCLEOTIDE SEQUENCE [LARGE SCALE GENOMIC DNA]</scope>
    <source>
        <strain evidence="2">HYR1</strain>
    </source>
</reference>
<dbReference type="AlphaFoldDB" id="A0A3M7RR41"/>
<accession>A0A3M7RR41</accession>
<proteinExistence type="predicted"/>
<dbReference type="OrthoDB" id="10437930at2759"/>